<keyword evidence="4" id="KW-1185">Reference proteome</keyword>
<evidence type="ECO:0000313" key="3">
    <source>
        <dbReference type="EMBL" id="WKW15361.1"/>
    </source>
</evidence>
<dbReference type="InterPro" id="IPR038636">
    <property type="entry name" value="Wzi_sf"/>
</dbReference>
<sequence>MRASFGLFFAAASLCLHPTALRAQVQTELAGTLRLHYNSGFPSNLEAGAAWTGRGLTTVLSPDLLLRWRGISLRVAPELWSAENRDLRLISAPGAPNPYADPMRPTGIDLPQQLGPGRVARLDPGQSALVVEALGTRVALTSASRVVGAGERHAILMSADAPGFPRLEVGTAAPVTTPLGAFSLLLSAGQAGQTAWAPQRRAGSRSVAFFEGRWRPFIDGRLELGAARFYHRDWGGARLGDLLTPFGSLFFDAQTFGGGAADNQLLALFGRLRLRERTEVWAEFGLNDRQTDAREAAVELEHNSAWLFGLRHRWTGMPGVSWTLEANAASGRIPPIEVFRPQATFYEHTPVSQGHTNRGRLLGTRLLERTGGAELRLTRGSRAGALSLIAGTRDLANERRLVVSEEALRREWSLLVEWTRRGRHGLEYFGRVGGIADLNRHPVFGDAYSAVVSTGLTWRR</sequence>
<accession>A0AA49JV32</accession>
<dbReference type="EMBL" id="CP130612">
    <property type="protein sequence ID" value="WKW12454.1"/>
    <property type="molecule type" value="Genomic_DNA"/>
</dbReference>
<feature type="chain" id="PRO_5041445085" description="Alginate export domain-containing protein" evidence="1">
    <location>
        <begin position="23"/>
        <end position="460"/>
    </location>
</feature>
<dbReference type="Gene3D" id="2.40.160.130">
    <property type="entry name" value="Capsule assembly protein Wzi"/>
    <property type="match status" value="1"/>
</dbReference>
<reference evidence="3" key="1">
    <citation type="submission" date="2023-07" db="EMBL/GenBank/DDBJ databases">
        <authorList>
            <person name="Haufschild T."/>
            <person name="Kallscheuer N."/>
            <person name="Hammer J."/>
            <person name="Kohn T."/>
            <person name="Kabuu M."/>
            <person name="Jogler M."/>
            <person name="Wohfarth N."/>
            <person name="Heuer A."/>
            <person name="Rohde M."/>
            <person name="van Teeseling M.C.F."/>
            <person name="Jogler C."/>
        </authorList>
    </citation>
    <scope>NUCLEOTIDE SEQUENCE</scope>
    <source>
        <strain evidence="2">Strain 138</strain>
        <strain evidence="3">Strain 318</strain>
    </source>
</reference>
<dbReference type="KEGG" id="pspc:Strain318_001746"/>
<organism evidence="3 4">
    <name type="scientific">Pseudogemmatithrix spongiicola</name>
    <dbReference type="NCBI Taxonomy" id="3062599"/>
    <lineage>
        <taxon>Bacteria</taxon>
        <taxon>Pseudomonadati</taxon>
        <taxon>Gemmatimonadota</taxon>
        <taxon>Gemmatimonadia</taxon>
        <taxon>Gemmatimonadales</taxon>
        <taxon>Gemmatimonadaceae</taxon>
        <taxon>Pseudogemmatithrix</taxon>
    </lineage>
</organism>
<keyword evidence="1" id="KW-0732">Signal</keyword>
<evidence type="ECO:0008006" key="5">
    <source>
        <dbReference type="Google" id="ProtNLM"/>
    </source>
</evidence>
<protein>
    <recommendedName>
        <fullName evidence="5">Alginate export domain-containing protein</fullName>
    </recommendedName>
</protein>
<name>A0AA49K0D6_9BACT</name>
<evidence type="ECO:0000313" key="2">
    <source>
        <dbReference type="EMBL" id="WKW12454.1"/>
    </source>
</evidence>
<proteinExistence type="predicted"/>
<feature type="signal peptide" evidence="1">
    <location>
        <begin position="1"/>
        <end position="22"/>
    </location>
</feature>
<evidence type="ECO:0000313" key="4">
    <source>
        <dbReference type="Proteomes" id="UP001229955"/>
    </source>
</evidence>
<dbReference type="Proteomes" id="UP001229955">
    <property type="component" value="Chromosome"/>
</dbReference>
<dbReference type="RefSeq" id="WP_367885332.1">
    <property type="nucleotide sequence ID" value="NZ_CP130612.1"/>
</dbReference>
<dbReference type="AlphaFoldDB" id="A0AA49K0D6"/>
<accession>A0AA49K0D6</accession>
<gene>
    <name evidence="2" type="ORF">Strain138_001747</name>
    <name evidence="3" type="ORF">Strain318_001746</name>
</gene>
<evidence type="ECO:0000256" key="1">
    <source>
        <dbReference type="SAM" id="SignalP"/>
    </source>
</evidence>
<dbReference type="EMBL" id="CP130613">
    <property type="protein sequence ID" value="WKW15361.1"/>
    <property type="molecule type" value="Genomic_DNA"/>
</dbReference>